<keyword evidence="1" id="KW-0472">Membrane</keyword>
<keyword evidence="3" id="KW-1185">Reference proteome</keyword>
<protein>
    <submittedName>
        <fullName evidence="2">Uncharacterized protein</fullName>
    </submittedName>
</protein>
<feature type="transmembrane region" description="Helical" evidence="1">
    <location>
        <begin position="14"/>
        <end position="37"/>
    </location>
</feature>
<evidence type="ECO:0000256" key="1">
    <source>
        <dbReference type="SAM" id="Phobius"/>
    </source>
</evidence>
<keyword evidence="1" id="KW-0812">Transmembrane</keyword>
<comment type="caution">
    <text evidence="2">The sequence shown here is derived from an EMBL/GenBank/DDBJ whole genome shotgun (WGS) entry which is preliminary data.</text>
</comment>
<reference evidence="2 3" key="1">
    <citation type="submission" date="2023-07" db="EMBL/GenBank/DDBJ databases">
        <title>Genomic Encyclopedia of Type Strains, Phase IV (KMG-IV): sequencing the most valuable type-strain genomes for metagenomic binning, comparative biology and taxonomic classification.</title>
        <authorList>
            <person name="Goeker M."/>
        </authorList>
    </citation>
    <scope>NUCLEOTIDE SEQUENCE [LARGE SCALE GENOMIC DNA]</scope>
    <source>
        <strain evidence="2 3">DSM 12751</strain>
    </source>
</reference>
<dbReference type="EMBL" id="JAUSTY010000015">
    <property type="protein sequence ID" value="MDQ0167400.1"/>
    <property type="molecule type" value="Genomic_DNA"/>
</dbReference>
<evidence type="ECO:0000313" key="3">
    <source>
        <dbReference type="Proteomes" id="UP001235840"/>
    </source>
</evidence>
<sequence length="41" mass="4978">MDEFFRRRSKNKGFYYFMIFVLILGIGMFGAGIWFIMNVNF</sequence>
<name>A0ABT9W3H8_9BACI</name>
<proteinExistence type="predicted"/>
<accession>A0ABT9W3H8</accession>
<organism evidence="2 3">
    <name type="scientific">Caldalkalibacillus horti</name>
    <dbReference type="NCBI Taxonomy" id="77523"/>
    <lineage>
        <taxon>Bacteria</taxon>
        <taxon>Bacillati</taxon>
        <taxon>Bacillota</taxon>
        <taxon>Bacilli</taxon>
        <taxon>Bacillales</taxon>
        <taxon>Bacillaceae</taxon>
        <taxon>Caldalkalibacillus</taxon>
    </lineage>
</organism>
<keyword evidence="1" id="KW-1133">Transmembrane helix</keyword>
<gene>
    <name evidence="2" type="ORF">J2S11_003325</name>
</gene>
<dbReference type="Proteomes" id="UP001235840">
    <property type="component" value="Unassembled WGS sequence"/>
</dbReference>
<evidence type="ECO:0000313" key="2">
    <source>
        <dbReference type="EMBL" id="MDQ0167400.1"/>
    </source>
</evidence>